<feature type="domain" description="Beta-ketoacyl-[acyl-carrier-protein] synthase III N-terminal" evidence="4">
    <location>
        <begin position="110"/>
        <end position="188"/>
    </location>
</feature>
<evidence type="ECO:0000259" key="3">
    <source>
        <dbReference type="Pfam" id="PF08541"/>
    </source>
</evidence>
<dbReference type="OrthoDB" id="9815506at2"/>
<dbReference type="Proteomes" id="UP000292564">
    <property type="component" value="Unassembled WGS sequence"/>
</dbReference>
<dbReference type="PANTHER" id="PTHR34069">
    <property type="entry name" value="3-OXOACYL-[ACYL-CARRIER-PROTEIN] SYNTHASE 3"/>
    <property type="match status" value="1"/>
</dbReference>
<dbReference type="EMBL" id="SHKY01000001">
    <property type="protein sequence ID" value="RZU48323.1"/>
    <property type="molecule type" value="Genomic_DNA"/>
</dbReference>
<keyword evidence="2" id="KW-0012">Acyltransferase</keyword>
<evidence type="ECO:0000313" key="6">
    <source>
        <dbReference type="Proteomes" id="UP000292564"/>
    </source>
</evidence>
<sequence>MTEGSVGILGTGSYLPDRVVTNEELATFTRDADPAWVVRKTRIEARRFAAPHEATSDLATGAALAALADARIPADRVDYLIVATSTGDSPQPPTSNLVQAAIGATRAACLDINVVCAGFVFGLALARGLVVANPDAVVLVVAADVYSRILDFSDRRTAALFGDGAGAAVVGAVAEPYGLLDVELVSRGDAHRLIRVEAGGSRMPASHETVASGAHWFRMDGRGVRDFVADGVPPILADLLKRAGLTTEDVHHFVPHQANGVMLDELVGACGLRDARTHLVLDRYGNTGSASVPIALDAAAREGALREGDVVLLAGFGGGMSVGAAVLRWSRTPRPA</sequence>
<dbReference type="InterPro" id="IPR016039">
    <property type="entry name" value="Thiolase-like"/>
</dbReference>
<dbReference type="Gene3D" id="3.40.47.10">
    <property type="match status" value="1"/>
</dbReference>
<evidence type="ECO:0000256" key="1">
    <source>
        <dbReference type="ARBA" id="ARBA00022679"/>
    </source>
</evidence>
<dbReference type="RefSeq" id="WP_130507589.1">
    <property type="nucleotide sequence ID" value="NZ_SHKY01000001.1"/>
</dbReference>
<dbReference type="NCBIfam" id="NF006829">
    <property type="entry name" value="PRK09352.1"/>
    <property type="match status" value="1"/>
</dbReference>
<dbReference type="AlphaFoldDB" id="A0A4Q7ZDZ5"/>
<keyword evidence="1" id="KW-0808">Transferase</keyword>
<proteinExistence type="predicted"/>
<dbReference type="InterPro" id="IPR013747">
    <property type="entry name" value="ACP_syn_III_C"/>
</dbReference>
<dbReference type="PANTHER" id="PTHR34069:SF2">
    <property type="entry name" value="BETA-KETOACYL-[ACYL-CARRIER-PROTEIN] SYNTHASE III"/>
    <property type="match status" value="1"/>
</dbReference>
<reference evidence="5 6" key="1">
    <citation type="submission" date="2019-02" db="EMBL/GenBank/DDBJ databases">
        <title>Sequencing the genomes of 1000 actinobacteria strains.</title>
        <authorList>
            <person name="Klenk H.-P."/>
        </authorList>
    </citation>
    <scope>NUCLEOTIDE SEQUENCE [LARGE SCALE GENOMIC DNA]</scope>
    <source>
        <strain evidence="5 6">DSM 45162</strain>
    </source>
</reference>
<accession>A0A4Q7ZDZ5</accession>
<keyword evidence="6" id="KW-1185">Reference proteome</keyword>
<dbReference type="CDD" id="cd00830">
    <property type="entry name" value="KAS_III"/>
    <property type="match status" value="1"/>
</dbReference>
<organism evidence="5 6">
    <name type="scientific">Krasilnikovia cinnamomea</name>
    <dbReference type="NCBI Taxonomy" id="349313"/>
    <lineage>
        <taxon>Bacteria</taxon>
        <taxon>Bacillati</taxon>
        <taxon>Actinomycetota</taxon>
        <taxon>Actinomycetes</taxon>
        <taxon>Micromonosporales</taxon>
        <taxon>Micromonosporaceae</taxon>
        <taxon>Krasilnikovia</taxon>
    </lineage>
</organism>
<dbReference type="SUPFAM" id="SSF53901">
    <property type="entry name" value="Thiolase-like"/>
    <property type="match status" value="1"/>
</dbReference>
<dbReference type="GO" id="GO:0006633">
    <property type="term" value="P:fatty acid biosynthetic process"/>
    <property type="evidence" value="ECO:0007669"/>
    <property type="project" value="InterPro"/>
</dbReference>
<dbReference type="InterPro" id="IPR013751">
    <property type="entry name" value="ACP_syn_III_N"/>
</dbReference>
<dbReference type="GO" id="GO:0044550">
    <property type="term" value="P:secondary metabolite biosynthetic process"/>
    <property type="evidence" value="ECO:0007669"/>
    <property type="project" value="TreeGrafter"/>
</dbReference>
<dbReference type="GO" id="GO:0004315">
    <property type="term" value="F:3-oxoacyl-[acyl-carrier-protein] synthase activity"/>
    <property type="evidence" value="ECO:0007669"/>
    <property type="project" value="InterPro"/>
</dbReference>
<comment type="caution">
    <text evidence="5">The sequence shown here is derived from an EMBL/GenBank/DDBJ whole genome shotgun (WGS) entry which is preliminary data.</text>
</comment>
<evidence type="ECO:0000259" key="4">
    <source>
        <dbReference type="Pfam" id="PF08545"/>
    </source>
</evidence>
<name>A0A4Q7ZDZ5_9ACTN</name>
<evidence type="ECO:0000256" key="2">
    <source>
        <dbReference type="ARBA" id="ARBA00023315"/>
    </source>
</evidence>
<gene>
    <name evidence="5" type="ORF">EV385_0036</name>
</gene>
<dbReference type="Pfam" id="PF08541">
    <property type="entry name" value="ACP_syn_III_C"/>
    <property type="match status" value="1"/>
</dbReference>
<protein>
    <submittedName>
        <fullName evidence="5">3-oxoacyl-[acyl-carrier-protein] synthase-3</fullName>
    </submittedName>
</protein>
<evidence type="ECO:0000313" key="5">
    <source>
        <dbReference type="EMBL" id="RZU48323.1"/>
    </source>
</evidence>
<dbReference type="Pfam" id="PF08545">
    <property type="entry name" value="ACP_syn_III"/>
    <property type="match status" value="1"/>
</dbReference>
<feature type="domain" description="Beta-ketoacyl-[acyl-carrier-protein] synthase III C-terminal" evidence="3">
    <location>
        <begin position="240"/>
        <end position="329"/>
    </location>
</feature>